<dbReference type="AlphaFoldDB" id="A0A7W0CUT2"/>
<name>A0A7W0CUT2_9ACTN</name>
<evidence type="ECO:0000313" key="2">
    <source>
        <dbReference type="Proteomes" id="UP000530928"/>
    </source>
</evidence>
<sequence length="281" mass="30441">MTELLGIVARPENAGCSYLFGGPDAGQEALETVTRLLAEEAMRLPCGASPALDKWRARRDGCAASESPELDRREIEVFIGPVFGLPTSTQEELDKITHHLQGFVAELLWNRIIQDQVQTPDGRILVHTEEIKGDPTGTGGDGFVVYAIDDGTLVFRLWEIKKHVSNSPIAAKIKGAAEQLSGHGARYLALLTGPGTKHDGALGELYGHLVTLWLENSFRAGIGVSIATSTAYAPTSHPAFDNVAAVFPQFPADGQREALMVAITDFAHFAEEVRKEVWRGL</sequence>
<protein>
    <recommendedName>
        <fullName evidence="3">DUF1837 domain-containing protein</fullName>
    </recommendedName>
</protein>
<evidence type="ECO:0000313" key="1">
    <source>
        <dbReference type="EMBL" id="MBA2897733.1"/>
    </source>
</evidence>
<proteinExistence type="predicted"/>
<keyword evidence="2" id="KW-1185">Reference proteome</keyword>
<dbReference type="Proteomes" id="UP000530928">
    <property type="component" value="Unassembled WGS sequence"/>
</dbReference>
<reference evidence="1 2" key="1">
    <citation type="submission" date="2020-07" db="EMBL/GenBank/DDBJ databases">
        <title>Genomic Encyclopedia of Type Strains, Phase IV (KMG-IV): sequencing the most valuable type-strain genomes for metagenomic binning, comparative biology and taxonomic classification.</title>
        <authorList>
            <person name="Goeker M."/>
        </authorList>
    </citation>
    <scope>NUCLEOTIDE SEQUENCE [LARGE SCALE GENOMIC DNA]</scope>
    <source>
        <strain evidence="1 2">DSM 45533</strain>
    </source>
</reference>
<accession>A0A7W0CUT2</accession>
<dbReference type="RefSeq" id="WP_181616419.1">
    <property type="nucleotide sequence ID" value="NZ_BAABAM010000015.1"/>
</dbReference>
<organism evidence="1 2">
    <name type="scientific">Nonomuraea soli</name>
    <dbReference type="NCBI Taxonomy" id="1032476"/>
    <lineage>
        <taxon>Bacteria</taxon>
        <taxon>Bacillati</taxon>
        <taxon>Actinomycetota</taxon>
        <taxon>Actinomycetes</taxon>
        <taxon>Streptosporangiales</taxon>
        <taxon>Streptosporangiaceae</taxon>
        <taxon>Nonomuraea</taxon>
    </lineage>
</organism>
<comment type="caution">
    <text evidence="1">The sequence shown here is derived from an EMBL/GenBank/DDBJ whole genome shotgun (WGS) entry which is preliminary data.</text>
</comment>
<dbReference type="EMBL" id="JACDUR010000013">
    <property type="protein sequence ID" value="MBA2897733.1"/>
    <property type="molecule type" value="Genomic_DNA"/>
</dbReference>
<evidence type="ECO:0008006" key="3">
    <source>
        <dbReference type="Google" id="ProtNLM"/>
    </source>
</evidence>
<gene>
    <name evidence="1" type="ORF">HNR30_009139</name>
</gene>